<proteinExistence type="predicted"/>
<evidence type="ECO:0000313" key="1">
    <source>
        <dbReference type="EMBL" id="PHY92590.1"/>
    </source>
</evidence>
<evidence type="ECO:0000313" key="2">
    <source>
        <dbReference type="Proteomes" id="UP000228751"/>
    </source>
</evidence>
<protein>
    <submittedName>
        <fullName evidence="1">Asparaginase</fullName>
    </submittedName>
</protein>
<dbReference type="PANTHER" id="PTHR42110">
    <property type="entry name" value="L-ASPARAGINASE, PUTATIVE (AFU_ORTHOLOGUE AFUA_3G11890)-RELATED"/>
    <property type="match status" value="1"/>
</dbReference>
<sequence length="342" mass="35911">MTQDVLLAEATRGNLIESRHYGAISVVDAHGKTVFAAGDVSTPIYPRSTVKSLQALPLLTEGAADKLSLPDEALALACASHQGEPAHTAVAADMLGRVGMDYTALECGAHWPLDARSGRALACAGEEPTTLHNCCSGKHAGFVCLACATGQNPEHYIRPTHPIMQKIAHTLAEVTGVPHTDANRGTDGCAIPTWAIPLSALALAFARFATGTGLSADQANAAKRLRTAQLAHPFMVAGTGEFDTVVMQALAPRVITKMGAEGVRTIALPEKGLGIAIKCRNGSVQAAEAVAAALIARFNQEDHPILAHYMRRELKNWNGSVVGEFRVSSNLAPEQFPSVASS</sequence>
<dbReference type="AlphaFoldDB" id="A0A2G4R7R5"/>
<organism evidence="1 2">
    <name type="scientific">Acetobacter pomorum</name>
    <dbReference type="NCBI Taxonomy" id="65959"/>
    <lineage>
        <taxon>Bacteria</taxon>
        <taxon>Pseudomonadati</taxon>
        <taxon>Pseudomonadota</taxon>
        <taxon>Alphaproteobacteria</taxon>
        <taxon>Acetobacterales</taxon>
        <taxon>Acetobacteraceae</taxon>
        <taxon>Acetobacter</taxon>
    </lineage>
</organism>
<dbReference type="EMBL" id="PEBQ01000212">
    <property type="protein sequence ID" value="PHY92590.1"/>
    <property type="molecule type" value="Genomic_DNA"/>
</dbReference>
<comment type="caution">
    <text evidence="1">The sequence shown here is derived from an EMBL/GenBank/DDBJ whole genome shotgun (WGS) entry which is preliminary data.</text>
</comment>
<dbReference type="RefSeq" id="WP_099542339.1">
    <property type="nucleotide sequence ID" value="NZ_PEBQ01000212.1"/>
</dbReference>
<reference evidence="1 2" key="1">
    <citation type="submission" date="2017-10" db="EMBL/GenBank/DDBJ databases">
        <title>Genomic analysis of the genus Acetobacter.</title>
        <authorList>
            <person name="Kim K.H."/>
            <person name="Chun B.H."/>
            <person name="Son A.R."/>
            <person name="Jeon C.O."/>
        </authorList>
    </citation>
    <scope>NUCLEOTIDE SEQUENCE [LARGE SCALE GENOMIC DNA]</scope>
    <source>
        <strain evidence="1 2">LHT 2458</strain>
    </source>
</reference>
<gene>
    <name evidence="1" type="ORF">CSR02_15840</name>
</gene>
<name>A0A2G4R7R5_9PROT</name>
<accession>A0A2G4R7R5</accession>
<dbReference type="Pfam" id="PF06089">
    <property type="entry name" value="Asparaginase_II"/>
    <property type="match status" value="1"/>
</dbReference>
<dbReference type="InterPro" id="IPR010349">
    <property type="entry name" value="Asparaginase_II"/>
</dbReference>
<dbReference type="OrthoDB" id="9780674at2"/>
<keyword evidence="2" id="KW-1185">Reference proteome</keyword>
<dbReference type="PANTHER" id="PTHR42110:SF1">
    <property type="entry name" value="L-ASPARAGINASE, PUTATIVE (AFU_ORTHOLOGUE AFUA_3G11890)-RELATED"/>
    <property type="match status" value="1"/>
</dbReference>
<dbReference type="Proteomes" id="UP000228751">
    <property type="component" value="Unassembled WGS sequence"/>
</dbReference>